<dbReference type="SMART" id="SM00233">
    <property type="entry name" value="PH"/>
    <property type="match status" value="2"/>
</dbReference>
<accession>I3JPI4</accession>
<dbReference type="PROSITE" id="PS50010">
    <property type="entry name" value="DH_2"/>
    <property type="match status" value="1"/>
</dbReference>
<evidence type="ECO:0000256" key="2">
    <source>
        <dbReference type="ARBA" id="ARBA00022490"/>
    </source>
</evidence>
<feature type="compositionally biased region" description="Polar residues" evidence="9">
    <location>
        <begin position="69"/>
        <end position="95"/>
    </location>
</feature>
<dbReference type="PROSITE" id="PS50003">
    <property type="entry name" value="PH_DOMAIN"/>
    <property type="match status" value="2"/>
</dbReference>
<proteinExistence type="predicted"/>
<evidence type="ECO:0000259" key="11">
    <source>
        <dbReference type="PROSITE" id="PS50010"/>
    </source>
</evidence>
<dbReference type="Proteomes" id="UP000005207">
    <property type="component" value="Linkage group LG7"/>
</dbReference>
<dbReference type="Pfam" id="PF01363">
    <property type="entry name" value="FYVE"/>
    <property type="match status" value="1"/>
</dbReference>
<evidence type="ECO:0000313" key="13">
    <source>
        <dbReference type="Ensembl" id="ENSONIP00000010778.2"/>
    </source>
</evidence>
<name>I3JPI4_ORENI</name>
<keyword evidence="4" id="KW-0479">Metal-binding</keyword>
<dbReference type="Gene3D" id="3.30.40.10">
    <property type="entry name" value="Zinc/RING finger domain, C3HC4 (zinc finger)"/>
    <property type="match status" value="1"/>
</dbReference>
<feature type="domain" description="FYVE-type" evidence="12">
    <location>
        <begin position="1059"/>
        <end position="1118"/>
    </location>
</feature>
<feature type="domain" description="PH" evidence="10">
    <location>
        <begin position="926"/>
        <end position="1020"/>
    </location>
</feature>
<feature type="region of interest" description="Disordered" evidence="9">
    <location>
        <begin position="137"/>
        <end position="179"/>
    </location>
</feature>
<keyword evidence="5 8" id="KW-0863">Zinc-finger</keyword>
<dbReference type="InterPro" id="IPR001849">
    <property type="entry name" value="PH_domain"/>
</dbReference>
<dbReference type="GO" id="GO:0008270">
    <property type="term" value="F:zinc ion binding"/>
    <property type="evidence" value="ECO:0007669"/>
    <property type="project" value="UniProtKB-KW"/>
</dbReference>
<dbReference type="GO" id="GO:0005737">
    <property type="term" value="C:cytoplasm"/>
    <property type="evidence" value="ECO:0007669"/>
    <property type="project" value="TreeGrafter"/>
</dbReference>
<reference evidence="13" key="2">
    <citation type="submission" date="2025-08" db="UniProtKB">
        <authorList>
            <consortium name="Ensembl"/>
        </authorList>
    </citation>
    <scope>IDENTIFICATION</scope>
</reference>
<dbReference type="InterPro" id="IPR013083">
    <property type="entry name" value="Znf_RING/FYVE/PHD"/>
</dbReference>
<dbReference type="GO" id="GO:0005856">
    <property type="term" value="C:cytoskeleton"/>
    <property type="evidence" value="ECO:0007669"/>
    <property type="project" value="UniProtKB-SubCell"/>
</dbReference>
<dbReference type="InterPro" id="IPR017455">
    <property type="entry name" value="Znf_FYVE-rel"/>
</dbReference>
<keyword evidence="7" id="KW-0206">Cytoskeleton</keyword>
<dbReference type="eggNOG" id="KOG1729">
    <property type="taxonomic scope" value="Eukaryota"/>
</dbReference>
<dbReference type="InterPro" id="IPR000219">
    <property type="entry name" value="DH_dom"/>
</dbReference>
<sequence length="1250" mass="140849">MMNSGMHKPPVAPKPKLPYCGSPRQSPLIPRKGGLSQPSPGTQRKVKPALAPKPCPSKFNVHVEERQPVWTSPRQTSVSDTPQTVGRLGSQNGLQHESKKPDWDYVVPICLCSSDNCTCVKNRPTSREKLEIDLKAPQKGKSEENRKTVVNSHGTCNHSREKTDNEHCRETNASPTHTHYQSVQDAHAIYQNVTVDTNISRPKVAFRPTSPHRTRGNEANDEILDSVPGRVPEEDALSVPRPKVNPAPLRKPSPIPVLRKPKQAFQDHQEKVENEREESVSQDFREINTKNVAASPDRKGTSSLSVSAPESEKKLPVFPSVKTWPPPAPPPKKKPFLSELEKVLSSAPQAIAKDVKGEHLDWARGTHEMDFSAEKDNKKIQRERKADEEEARGILHSQPALSQPVATAEKIGMGKVPPKKPQRKKMLNQNKGSSEERAAREFEGHGKKKELPLPSTDKSSGNHPAAEVKRQSRSSLSKAKSFSGADIIHSKKVQKSNSFRKLPLKLSTTRLPRQTEKEDQFTDFTLDDNELSVDNDEDLGQNYPERKFSAPFTEFEQNVDGEDEGEVVPFEDSPVYEEILDYGNVGNSGPYPQDPYSQPKPWQSSVYAEPQGLYLHPDPSESSVYDNEDIYEVQDPYMSLEKDHQQTPALFDRSSFEKDIFLEVPLDDDFIHTTSEDEGENDSSSDSSKGDPEQPEEKTTASEKKKNKIFNIAQEIMTSESVFVDVLKLLHVDFRDAVSKASRQSGKPVIEDRLLNQILYSLPQLYELNQNLLSELRQRIAKWNENPQVADIFLKQGPYLKMYSTYIGEFDRNVALLDEQTKKNPAFGAVVREFEASPRCASLALKHYLLKPVQRIPQYQLLLTDYLKNLPEDADDYKDTEAALAIVKEVASHANDFMKQGDIFQSMIRVQCRLIGNHEIVQPGRLYLKEGILMKLSRKVMQPRMFFLFNDMLLYTKPVQSGQFMFKNMLPLRGMKVSKPSQEAYQNELNIVSVERSFILSASSAKEQDEWLEAISTAISEHTKKTSSFAPGKSQDVVDGTDGGDGAPLGSKAPIWIPDKRASMCMICTSKFTQTWRRHHCRACGKIACQACSSNEFPLEYKKNKLTRVCDQCFQVLLEQKGEQTQPLGKRTAFTFHKKQKLIPAALKEVTANTDNSSMSGYLQASKVAKKHGKRLWFVIKDKVLYKYAASEDVAALESLPLLGFVVKADSSQTSQFKLYHHNKVYYIFKADSPETAQKWIKSFEEAAVL</sequence>
<dbReference type="SUPFAM" id="SSF48065">
    <property type="entry name" value="DBL homology domain (DH-domain)"/>
    <property type="match status" value="1"/>
</dbReference>
<evidence type="ECO:0000256" key="3">
    <source>
        <dbReference type="ARBA" id="ARBA00022658"/>
    </source>
</evidence>
<dbReference type="Pfam" id="PF22697">
    <property type="entry name" value="SOS1_NGEF_PH"/>
    <property type="match status" value="1"/>
</dbReference>
<dbReference type="GO" id="GO:0005085">
    <property type="term" value="F:guanyl-nucleotide exchange factor activity"/>
    <property type="evidence" value="ECO:0007669"/>
    <property type="project" value="UniProtKB-KW"/>
</dbReference>
<keyword evidence="14" id="KW-1185">Reference proteome</keyword>
<keyword evidence="3" id="KW-0344">Guanine-nucleotide releasing factor</keyword>
<evidence type="ECO:0000256" key="8">
    <source>
        <dbReference type="PROSITE-ProRule" id="PRU00091"/>
    </source>
</evidence>
<evidence type="ECO:0000256" key="5">
    <source>
        <dbReference type="ARBA" id="ARBA00022771"/>
    </source>
</evidence>
<dbReference type="OMA" id="CSQENCT"/>
<dbReference type="GeneTree" id="ENSGT00940000156334"/>
<dbReference type="KEGG" id="onl:100704067"/>
<feature type="region of interest" description="Disordered" evidence="9">
    <location>
        <begin position="672"/>
        <end position="704"/>
    </location>
</feature>
<dbReference type="InParanoid" id="I3JPI4"/>
<feature type="compositionally biased region" description="Basic and acidic residues" evidence="9">
    <location>
        <begin position="137"/>
        <end position="147"/>
    </location>
</feature>
<feature type="domain" description="DH" evidence="11">
    <location>
        <begin position="708"/>
        <end position="897"/>
    </location>
</feature>
<dbReference type="SUPFAM" id="SSF57903">
    <property type="entry name" value="FYVE/PHD zinc finger"/>
    <property type="match status" value="1"/>
</dbReference>
<comment type="subcellular location">
    <subcellularLocation>
        <location evidence="1">Cytoplasm</location>
        <location evidence="1">Cytoskeleton</location>
    </subcellularLocation>
</comment>
<evidence type="ECO:0000256" key="4">
    <source>
        <dbReference type="ARBA" id="ARBA00022723"/>
    </source>
</evidence>
<dbReference type="Pfam" id="PF00621">
    <property type="entry name" value="RhoGEF"/>
    <property type="match status" value="1"/>
</dbReference>
<dbReference type="STRING" id="8128.ENSONIP00000010778"/>
<dbReference type="SUPFAM" id="SSF50729">
    <property type="entry name" value="PH domain-like"/>
    <property type="match status" value="2"/>
</dbReference>
<protein>
    <submittedName>
        <fullName evidence="13">FYVE, RhoGEF and PH domain containing 6</fullName>
    </submittedName>
</protein>
<feature type="compositionally biased region" description="Basic residues" evidence="9">
    <location>
        <begin position="417"/>
        <end position="426"/>
    </location>
</feature>
<feature type="compositionally biased region" description="Polar residues" evidence="9">
    <location>
        <begin position="148"/>
        <end position="157"/>
    </location>
</feature>
<reference evidence="14" key="1">
    <citation type="submission" date="2012-01" db="EMBL/GenBank/DDBJ databases">
        <title>The Genome Sequence of Oreochromis niloticus (Nile Tilapia).</title>
        <authorList>
            <consortium name="Broad Institute Genome Assembly Team"/>
            <consortium name="Broad Institute Sequencing Platform"/>
            <person name="Di Palma F."/>
            <person name="Johnson J."/>
            <person name="Lander E.S."/>
            <person name="Lindblad-Toh K."/>
        </authorList>
    </citation>
    <scope>NUCLEOTIDE SEQUENCE [LARGE SCALE GENOMIC DNA]</scope>
</reference>
<dbReference type="Pfam" id="PF00169">
    <property type="entry name" value="PH"/>
    <property type="match status" value="1"/>
</dbReference>
<feature type="domain" description="PH" evidence="10">
    <location>
        <begin position="1156"/>
        <end position="1249"/>
    </location>
</feature>
<evidence type="ECO:0000256" key="6">
    <source>
        <dbReference type="ARBA" id="ARBA00022833"/>
    </source>
</evidence>
<keyword evidence="2" id="KW-0963">Cytoplasm</keyword>
<evidence type="ECO:0000313" key="14">
    <source>
        <dbReference type="Proteomes" id="UP000005207"/>
    </source>
</evidence>
<evidence type="ECO:0000259" key="12">
    <source>
        <dbReference type="PROSITE" id="PS50178"/>
    </source>
</evidence>
<feature type="compositionally biased region" description="Basic and acidic residues" evidence="9">
    <location>
        <begin position="688"/>
        <end position="704"/>
    </location>
</feature>
<evidence type="ECO:0000256" key="7">
    <source>
        <dbReference type="ARBA" id="ARBA00023212"/>
    </source>
</evidence>
<dbReference type="SMART" id="SM00064">
    <property type="entry name" value="FYVE"/>
    <property type="match status" value="1"/>
</dbReference>
<feature type="compositionally biased region" description="Basic and acidic residues" evidence="9">
    <location>
        <begin position="265"/>
        <end position="288"/>
    </location>
</feature>
<evidence type="ECO:0000256" key="1">
    <source>
        <dbReference type="ARBA" id="ARBA00004245"/>
    </source>
</evidence>
<dbReference type="SMART" id="SM00325">
    <property type="entry name" value="RhoGEF"/>
    <property type="match status" value="1"/>
</dbReference>
<dbReference type="InterPro" id="IPR051092">
    <property type="entry name" value="FYVE_RhoGEF_PH"/>
</dbReference>
<dbReference type="PANTHER" id="PTHR12673">
    <property type="entry name" value="FACIOGENITAL DYSPLASIA PROTEIN"/>
    <property type="match status" value="1"/>
</dbReference>
<dbReference type="InterPro" id="IPR011993">
    <property type="entry name" value="PH-like_dom_sf"/>
</dbReference>
<dbReference type="Ensembl" id="ENSONIT00000010787.2">
    <property type="protein sequence ID" value="ENSONIP00000010778.2"/>
    <property type="gene ID" value="ENSONIG00000008572.2"/>
</dbReference>
<dbReference type="CDD" id="cd00160">
    <property type="entry name" value="RhoGEF"/>
    <property type="match status" value="1"/>
</dbReference>
<dbReference type="OrthoDB" id="245697at2759"/>
<dbReference type="Gene3D" id="1.20.900.10">
    <property type="entry name" value="Dbl homology (DH) domain"/>
    <property type="match status" value="1"/>
</dbReference>
<evidence type="ECO:0000256" key="9">
    <source>
        <dbReference type="SAM" id="MobiDB-lite"/>
    </source>
</evidence>
<dbReference type="PANTHER" id="PTHR12673:SF12">
    <property type="entry name" value="FYVE, RHOGEF AND PH DOMAIN-CONTAINING PROTEIN 6"/>
    <property type="match status" value="1"/>
</dbReference>
<feature type="compositionally biased region" description="Low complexity" evidence="9">
    <location>
        <begin position="473"/>
        <end position="483"/>
    </location>
</feature>
<feature type="compositionally biased region" description="Basic and acidic residues" evidence="9">
    <location>
        <begin position="158"/>
        <end position="170"/>
    </location>
</feature>
<feature type="compositionally biased region" description="Pro residues" evidence="9">
    <location>
        <begin position="243"/>
        <end position="255"/>
    </location>
</feature>
<dbReference type="Gene3D" id="2.30.29.30">
    <property type="entry name" value="Pleckstrin-homology domain (PH domain)/Phosphotyrosine-binding domain (PTB)"/>
    <property type="match status" value="2"/>
</dbReference>
<dbReference type="PROSITE" id="PS50178">
    <property type="entry name" value="ZF_FYVE"/>
    <property type="match status" value="1"/>
</dbReference>
<dbReference type="HOGENOM" id="CLU_011755_4_0_1"/>
<keyword evidence="6" id="KW-0862">Zinc</keyword>
<feature type="compositionally biased region" description="Basic and acidic residues" evidence="9">
    <location>
        <begin position="365"/>
        <end position="393"/>
    </location>
</feature>
<reference evidence="13" key="3">
    <citation type="submission" date="2025-09" db="UniProtKB">
        <authorList>
            <consortium name="Ensembl"/>
        </authorList>
    </citation>
    <scope>IDENTIFICATION</scope>
</reference>
<dbReference type="AlphaFoldDB" id="I3JPI4"/>
<feature type="region of interest" description="Disordered" evidence="9">
    <location>
        <begin position="204"/>
        <end position="335"/>
    </location>
</feature>
<feature type="compositionally biased region" description="Acidic residues" evidence="9">
    <location>
        <begin position="525"/>
        <end position="539"/>
    </location>
</feature>
<feature type="region of interest" description="Disordered" evidence="9">
    <location>
        <begin position="581"/>
        <end position="604"/>
    </location>
</feature>
<gene>
    <name evidence="13" type="primary">FGD6</name>
</gene>
<organism evidence="13 14">
    <name type="scientific">Oreochromis niloticus</name>
    <name type="common">Nile tilapia</name>
    <name type="synonym">Tilapia nilotica</name>
    <dbReference type="NCBI Taxonomy" id="8128"/>
    <lineage>
        <taxon>Eukaryota</taxon>
        <taxon>Metazoa</taxon>
        <taxon>Chordata</taxon>
        <taxon>Craniata</taxon>
        <taxon>Vertebrata</taxon>
        <taxon>Euteleostomi</taxon>
        <taxon>Actinopterygii</taxon>
        <taxon>Neopterygii</taxon>
        <taxon>Teleostei</taxon>
        <taxon>Neoteleostei</taxon>
        <taxon>Acanthomorphata</taxon>
        <taxon>Ovalentaria</taxon>
        <taxon>Cichlomorphae</taxon>
        <taxon>Cichliformes</taxon>
        <taxon>Cichlidae</taxon>
        <taxon>African cichlids</taxon>
        <taxon>Pseudocrenilabrinae</taxon>
        <taxon>Oreochromini</taxon>
        <taxon>Oreochromis</taxon>
    </lineage>
</organism>
<feature type="region of interest" description="Disordered" evidence="9">
    <location>
        <begin position="365"/>
        <end position="551"/>
    </location>
</feature>
<dbReference type="InterPro" id="IPR055251">
    <property type="entry name" value="SOS1_NGEF_PH"/>
</dbReference>
<feature type="region of interest" description="Disordered" evidence="9">
    <location>
        <begin position="1"/>
        <end position="98"/>
    </location>
</feature>
<dbReference type="InterPro" id="IPR000306">
    <property type="entry name" value="Znf_FYVE"/>
</dbReference>
<evidence type="ECO:0000259" key="10">
    <source>
        <dbReference type="PROSITE" id="PS50003"/>
    </source>
</evidence>
<feature type="compositionally biased region" description="Basic and acidic residues" evidence="9">
    <location>
        <begin position="433"/>
        <end position="451"/>
    </location>
</feature>
<dbReference type="InterPro" id="IPR011011">
    <property type="entry name" value="Znf_FYVE_PHD"/>
</dbReference>
<feature type="region of interest" description="Disordered" evidence="9">
    <location>
        <begin position="1026"/>
        <end position="1052"/>
    </location>
</feature>
<dbReference type="InterPro" id="IPR035899">
    <property type="entry name" value="DBL_dom_sf"/>
</dbReference>